<sequence>MRRESIYRGWVVCACVVSILSGVWLWVTGEHPFGAFGIAAGVFHALWGLDLRALVRGRWRRRPIVIPTLRPIVVSPPHRSLAQRLRAWRLRRDAVTHG</sequence>
<comment type="caution">
    <text evidence="2">The sequence shown here is derived from an EMBL/GenBank/DDBJ whole genome shotgun (WGS) entry which is preliminary data.</text>
</comment>
<evidence type="ECO:0008006" key="4">
    <source>
        <dbReference type="Google" id="ProtNLM"/>
    </source>
</evidence>
<reference evidence="3" key="1">
    <citation type="journal article" date="2019" name="Int. J. Syst. Evol. Microbiol.">
        <title>The Global Catalogue of Microorganisms (GCM) 10K type strain sequencing project: providing services to taxonomists for standard genome sequencing and annotation.</title>
        <authorList>
            <consortium name="The Broad Institute Genomics Platform"/>
            <consortium name="The Broad Institute Genome Sequencing Center for Infectious Disease"/>
            <person name="Wu L."/>
            <person name="Ma J."/>
        </authorList>
    </citation>
    <scope>NUCLEOTIDE SEQUENCE [LARGE SCALE GENOMIC DNA]</scope>
    <source>
        <strain evidence="3">JCM 18204</strain>
    </source>
</reference>
<gene>
    <name evidence="2" type="ORF">GCM10023307_03840</name>
</gene>
<evidence type="ECO:0000256" key="1">
    <source>
        <dbReference type="SAM" id="Phobius"/>
    </source>
</evidence>
<dbReference type="EMBL" id="BAABJE010000001">
    <property type="protein sequence ID" value="GAA4782511.1"/>
    <property type="molecule type" value="Genomic_DNA"/>
</dbReference>
<protein>
    <recommendedName>
        <fullName evidence="4">DUF962 domain-containing protein</fullName>
    </recommendedName>
</protein>
<keyword evidence="1" id="KW-0472">Membrane</keyword>
<keyword evidence="1" id="KW-1133">Transmembrane helix</keyword>
<dbReference type="Proteomes" id="UP001499959">
    <property type="component" value="Unassembled WGS sequence"/>
</dbReference>
<organism evidence="2 3">
    <name type="scientific">Lysobacter hankyongensis</name>
    <dbReference type="NCBI Taxonomy" id="1176535"/>
    <lineage>
        <taxon>Bacteria</taxon>
        <taxon>Pseudomonadati</taxon>
        <taxon>Pseudomonadota</taxon>
        <taxon>Gammaproteobacteria</taxon>
        <taxon>Lysobacterales</taxon>
        <taxon>Lysobacteraceae</taxon>
        <taxon>Lysobacter</taxon>
    </lineage>
</organism>
<keyword evidence="1" id="KW-0812">Transmembrane</keyword>
<proteinExistence type="predicted"/>
<feature type="transmembrane region" description="Helical" evidence="1">
    <location>
        <begin position="7"/>
        <end position="27"/>
    </location>
</feature>
<evidence type="ECO:0000313" key="2">
    <source>
        <dbReference type="EMBL" id="GAA4782511.1"/>
    </source>
</evidence>
<evidence type="ECO:0000313" key="3">
    <source>
        <dbReference type="Proteomes" id="UP001499959"/>
    </source>
</evidence>
<name>A0ABP9AKI6_9GAMM</name>
<feature type="transmembrane region" description="Helical" evidence="1">
    <location>
        <begin position="33"/>
        <end position="55"/>
    </location>
</feature>
<accession>A0ABP9AKI6</accession>
<keyword evidence="3" id="KW-1185">Reference proteome</keyword>